<keyword evidence="1" id="KW-0472">Membrane</keyword>
<reference evidence="3 4" key="1">
    <citation type="journal article" date="2018" name="Science">
        <title>The opium poppy genome and morphinan production.</title>
        <authorList>
            <person name="Guo L."/>
            <person name="Winzer T."/>
            <person name="Yang X."/>
            <person name="Li Y."/>
            <person name="Ning Z."/>
            <person name="He Z."/>
            <person name="Teodor R."/>
            <person name="Lu Y."/>
            <person name="Bowser T.A."/>
            <person name="Graham I.A."/>
            <person name="Ye K."/>
        </authorList>
    </citation>
    <scope>NUCLEOTIDE SEQUENCE [LARGE SCALE GENOMIC DNA]</scope>
    <source>
        <strain evidence="4">cv. HN1</strain>
        <tissue evidence="3">Leaves</tissue>
    </source>
</reference>
<evidence type="ECO:0000313" key="3">
    <source>
        <dbReference type="EMBL" id="RZC51215.1"/>
    </source>
</evidence>
<evidence type="ECO:0000259" key="2">
    <source>
        <dbReference type="Pfam" id="PF03407"/>
    </source>
</evidence>
<dbReference type="AlphaFoldDB" id="A0A4Y7IUV0"/>
<dbReference type="InterPro" id="IPR005069">
    <property type="entry name" value="Nucl-diP-sugar_transferase"/>
</dbReference>
<dbReference type="OMA" id="WYESRIT"/>
<gene>
    <name evidence="3" type="ORF">C5167_019645</name>
</gene>
<dbReference type="PANTHER" id="PTHR46038:SF38">
    <property type="entry name" value="GLYCOSYLTRANSFERASE-RELATED"/>
    <property type="match status" value="1"/>
</dbReference>
<evidence type="ECO:0000256" key="1">
    <source>
        <dbReference type="SAM" id="Phobius"/>
    </source>
</evidence>
<keyword evidence="1" id="KW-0812">Transmembrane</keyword>
<keyword evidence="1" id="KW-1133">Transmembrane helix</keyword>
<dbReference type="Proteomes" id="UP000316621">
    <property type="component" value="Chromosome 2"/>
</dbReference>
<dbReference type="InterPro" id="IPR044821">
    <property type="entry name" value="At1g28695/At4g15970-like"/>
</dbReference>
<proteinExistence type="predicted"/>
<feature type="domain" description="Nucleotide-diphospho-sugar transferase" evidence="2">
    <location>
        <begin position="131"/>
        <end position="330"/>
    </location>
</feature>
<accession>A0A4Y7IUV0</accession>
<keyword evidence="4" id="KW-1185">Reference proteome</keyword>
<dbReference type="STRING" id="3469.A0A4Y7IUV0"/>
<name>A0A4Y7IUV0_PAPSO</name>
<evidence type="ECO:0000313" key="4">
    <source>
        <dbReference type="Proteomes" id="UP000316621"/>
    </source>
</evidence>
<protein>
    <recommendedName>
        <fullName evidence="2">Nucleotide-diphospho-sugar transferase domain-containing protein</fullName>
    </recommendedName>
</protein>
<dbReference type="EMBL" id="CM010716">
    <property type="protein sequence ID" value="RZC51215.1"/>
    <property type="molecule type" value="Genomic_DNA"/>
</dbReference>
<feature type="transmembrane region" description="Helical" evidence="1">
    <location>
        <begin position="27"/>
        <end position="50"/>
    </location>
</feature>
<dbReference type="Gramene" id="RZC51215">
    <property type="protein sequence ID" value="RZC51215"/>
    <property type="gene ID" value="C5167_019645"/>
</dbReference>
<organism evidence="3 4">
    <name type="scientific">Papaver somniferum</name>
    <name type="common">Opium poppy</name>
    <dbReference type="NCBI Taxonomy" id="3469"/>
    <lineage>
        <taxon>Eukaryota</taxon>
        <taxon>Viridiplantae</taxon>
        <taxon>Streptophyta</taxon>
        <taxon>Embryophyta</taxon>
        <taxon>Tracheophyta</taxon>
        <taxon>Spermatophyta</taxon>
        <taxon>Magnoliopsida</taxon>
        <taxon>Ranunculales</taxon>
        <taxon>Papaveraceae</taxon>
        <taxon>Papaveroideae</taxon>
        <taxon>Papaver</taxon>
    </lineage>
</organism>
<dbReference type="Pfam" id="PF03407">
    <property type="entry name" value="Nucleotid_trans"/>
    <property type="match status" value="1"/>
</dbReference>
<dbReference type="OrthoDB" id="540503at2759"/>
<dbReference type="PANTHER" id="PTHR46038">
    <property type="entry name" value="EXPRESSED PROTEIN-RELATED"/>
    <property type="match status" value="1"/>
</dbReference>
<sequence>MHYQERTAASSMGRSSKAFMSPNPVSIFGRVVLLGMLLFALFAVPCFIFYRNVYPLQCLHLSSQNVDLSDAPPLILNDEQAKLERLLKAAAMKDKTVILTTLNEAWAAPAPNSILDLFLESFKIGENTKNLLNHLVIIAMDQRAYQRCLEVHPHCYALKVEGVDFTVEAYFMKGNYLKMVWSKIDIQKSALEMGYNFVFTDADIMWFRNPFARFYEDTDFQISTDNYLRNNSYALDNKPNSGFIYVRSNRRTIQFYKVWYESRITYPHRHDQAVLMGLIADPIIREIALTIRFLNTLYFGGLCEPSKDFNQVCTMHGNCCFGVDNKIHDLSILLDDWRNYKSLSPDVKSSWKGTWNAPQNCSIKKIDVHYKPKKVMHEEKKY</sequence>